<comment type="similarity">
    <text evidence="5">Belongs to the bacterial secretin family.</text>
</comment>
<feature type="domain" description="GspD-like N0" evidence="10">
    <location>
        <begin position="69"/>
        <end position="136"/>
    </location>
</feature>
<feature type="compositionally biased region" description="Polar residues" evidence="7">
    <location>
        <begin position="45"/>
        <end position="59"/>
    </location>
</feature>
<keyword evidence="2" id="KW-0812">Transmembrane</keyword>
<evidence type="ECO:0000313" key="11">
    <source>
        <dbReference type="EMBL" id="HCT56909.1"/>
    </source>
</evidence>
<comment type="caution">
    <text evidence="11">The sequence shown here is derived from an EMBL/GenBank/DDBJ whole genome shotgun (WGS) entry which is preliminary data.</text>
</comment>
<keyword evidence="3" id="KW-0732">Signal</keyword>
<dbReference type="PRINTS" id="PR01032">
    <property type="entry name" value="PHAGEIV"/>
</dbReference>
<dbReference type="EMBL" id="DPIY01000006">
    <property type="protein sequence ID" value="HCT56909.1"/>
    <property type="molecule type" value="Genomic_DNA"/>
</dbReference>
<sequence>MSLLPDRIRSRPPWGASHRRLIGLLAALSIVVVIADPAALQAQRVSGSATGRVTDSTGQAGRAQPGSSLDFANARLADVIRTLATMLGRTVILSDIPDVRLTFATPSAVSTSDLERVLESVLEAHGLMLVSSGTVAQVMPNDKAPMTGTLRSGFPFPDPPPLGLVTQLVPLQSIRADEGADALRAVLAKGARVEIVARSNALLLVDRGANMARYLDLLRTLDAAPNGESGLRTYVVNLKYASAEEMAGVVGSLYGVQVANAGAGSLSDRSLSRALDTFRARDQETFRTRQTTSSSGAATPVTGATVARDSAAGLLVGRTTVVANTPTNSLVIRTAPPNFPMLRETIEALDIRPAQVLFEVTIAEIALGRGFEFGIDWAAVNRGGDVQAQFGNPEIPDTGSTSALLRVVRLDGTGVRALLRTIASKSEVQVLATPEIMAANNREASILVGSKVPFISSTRLGNDISIDRAVQYQDVGTKLAIIPTINDEGYISVQLLQEVSSLTPQTVAAALSAPVISTREASTRAVLRDGQTAVIAGLIGETRTTQDQGLPILKDIPWLGALFKRQSSTRQRTELAIFVTPYVVRSDADADGIRERIRKRMEDRSPGSLDDTPLTRRPPPR</sequence>
<evidence type="ECO:0000256" key="7">
    <source>
        <dbReference type="SAM" id="MobiDB-lite"/>
    </source>
</evidence>
<dbReference type="PRINTS" id="PR00811">
    <property type="entry name" value="BCTERIALGSPD"/>
</dbReference>
<evidence type="ECO:0008006" key="13">
    <source>
        <dbReference type="Google" id="ProtNLM"/>
    </source>
</evidence>
<name>A0A3D4V6Y0_9BACT</name>
<evidence type="ECO:0000256" key="3">
    <source>
        <dbReference type="ARBA" id="ARBA00022729"/>
    </source>
</evidence>
<dbReference type="GO" id="GO:0015627">
    <property type="term" value="C:type II protein secretion system complex"/>
    <property type="evidence" value="ECO:0007669"/>
    <property type="project" value="TreeGrafter"/>
</dbReference>
<evidence type="ECO:0000256" key="4">
    <source>
        <dbReference type="ARBA" id="ARBA00023136"/>
    </source>
</evidence>
<evidence type="ECO:0000313" key="12">
    <source>
        <dbReference type="Proteomes" id="UP000264071"/>
    </source>
</evidence>
<dbReference type="InterPro" id="IPR005644">
    <property type="entry name" value="NolW-like"/>
</dbReference>
<evidence type="ECO:0000259" key="8">
    <source>
        <dbReference type="Pfam" id="PF00263"/>
    </source>
</evidence>
<feature type="domain" description="Type II/III secretion system secretin-like" evidence="8">
    <location>
        <begin position="423"/>
        <end position="585"/>
    </location>
</feature>
<feature type="region of interest" description="Disordered" evidence="7">
    <location>
        <begin position="597"/>
        <end position="621"/>
    </location>
</feature>
<feature type="domain" description="NolW-like" evidence="9">
    <location>
        <begin position="234"/>
        <end position="355"/>
    </location>
</feature>
<evidence type="ECO:0000259" key="10">
    <source>
        <dbReference type="Pfam" id="PF21305"/>
    </source>
</evidence>
<dbReference type="GO" id="GO:0009306">
    <property type="term" value="P:protein secretion"/>
    <property type="evidence" value="ECO:0007669"/>
    <property type="project" value="InterPro"/>
</dbReference>
<dbReference type="InterPro" id="IPR049371">
    <property type="entry name" value="GspD-like_N0"/>
</dbReference>
<evidence type="ECO:0000256" key="6">
    <source>
        <dbReference type="RuleBase" id="RU004004"/>
    </source>
</evidence>
<keyword evidence="4" id="KW-0472">Membrane</keyword>
<dbReference type="Pfam" id="PF21305">
    <property type="entry name" value="type_II_gspD_N0"/>
    <property type="match status" value="1"/>
</dbReference>
<dbReference type="Gene3D" id="3.30.1370.120">
    <property type="match status" value="2"/>
</dbReference>
<evidence type="ECO:0000259" key="9">
    <source>
        <dbReference type="Pfam" id="PF03958"/>
    </source>
</evidence>
<reference evidence="11 12" key="1">
    <citation type="journal article" date="2018" name="Nat. Biotechnol.">
        <title>A standardized bacterial taxonomy based on genome phylogeny substantially revises the tree of life.</title>
        <authorList>
            <person name="Parks D.H."/>
            <person name="Chuvochina M."/>
            <person name="Waite D.W."/>
            <person name="Rinke C."/>
            <person name="Skarshewski A."/>
            <person name="Chaumeil P.A."/>
            <person name="Hugenholtz P."/>
        </authorList>
    </citation>
    <scope>NUCLEOTIDE SEQUENCE [LARGE SCALE GENOMIC DNA]</scope>
    <source>
        <strain evidence="11">UBA8844</strain>
    </source>
</reference>
<gene>
    <name evidence="11" type="ORF">DGD08_06805</name>
</gene>
<evidence type="ECO:0000256" key="2">
    <source>
        <dbReference type="ARBA" id="ARBA00022692"/>
    </source>
</evidence>
<evidence type="ECO:0000256" key="5">
    <source>
        <dbReference type="RuleBase" id="RU004003"/>
    </source>
</evidence>
<dbReference type="InterPro" id="IPR050810">
    <property type="entry name" value="Bact_Secretion_Sys_Channel"/>
</dbReference>
<organism evidence="11 12">
    <name type="scientific">Gemmatimonas aurantiaca</name>
    <dbReference type="NCBI Taxonomy" id="173480"/>
    <lineage>
        <taxon>Bacteria</taxon>
        <taxon>Pseudomonadati</taxon>
        <taxon>Gemmatimonadota</taxon>
        <taxon>Gemmatimonadia</taxon>
        <taxon>Gemmatimonadales</taxon>
        <taxon>Gemmatimonadaceae</taxon>
        <taxon>Gemmatimonas</taxon>
    </lineage>
</organism>
<dbReference type="GO" id="GO:0009279">
    <property type="term" value="C:cell outer membrane"/>
    <property type="evidence" value="ECO:0007669"/>
    <property type="project" value="UniProtKB-SubCell"/>
</dbReference>
<evidence type="ECO:0000256" key="1">
    <source>
        <dbReference type="ARBA" id="ARBA00004370"/>
    </source>
</evidence>
<dbReference type="InterPro" id="IPR004846">
    <property type="entry name" value="T2SS/T3SS_dom"/>
</dbReference>
<dbReference type="Proteomes" id="UP000264071">
    <property type="component" value="Unassembled WGS sequence"/>
</dbReference>
<comment type="subcellular location">
    <subcellularLocation>
        <location evidence="6">Cell outer membrane</location>
    </subcellularLocation>
    <subcellularLocation>
        <location evidence="1">Membrane</location>
    </subcellularLocation>
</comment>
<dbReference type="Pfam" id="PF03958">
    <property type="entry name" value="Secretin_N"/>
    <property type="match status" value="2"/>
</dbReference>
<dbReference type="AlphaFoldDB" id="A0A3D4V6Y0"/>
<dbReference type="InterPro" id="IPR001775">
    <property type="entry name" value="GspD/PilQ"/>
</dbReference>
<dbReference type="Pfam" id="PF00263">
    <property type="entry name" value="Secretin"/>
    <property type="match status" value="1"/>
</dbReference>
<protein>
    <recommendedName>
        <fullName evidence="13">Type II secretion system protein GspD</fullName>
    </recommendedName>
</protein>
<proteinExistence type="inferred from homology"/>
<dbReference type="OMA" id="PQYGHLA"/>
<keyword evidence="6" id="KW-0813">Transport</keyword>
<feature type="region of interest" description="Disordered" evidence="7">
    <location>
        <begin position="45"/>
        <end position="66"/>
    </location>
</feature>
<dbReference type="PANTHER" id="PTHR30332:SF24">
    <property type="entry name" value="SECRETIN GSPD-RELATED"/>
    <property type="match status" value="1"/>
</dbReference>
<dbReference type="PANTHER" id="PTHR30332">
    <property type="entry name" value="PROBABLE GENERAL SECRETION PATHWAY PROTEIN D"/>
    <property type="match status" value="1"/>
</dbReference>
<accession>A0A3D4V6Y0</accession>
<dbReference type="InterPro" id="IPR038591">
    <property type="entry name" value="NolW-like_sf"/>
</dbReference>
<feature type="domain" description="NolW-like" evidence="9">
    <location>
        <begin position="166"/>
        <end position="225"/>
    </location>
</feature>